<feature type="compositionally biased region" description="Basic and acidic residues" evidence="1">
    <location>
        <begin position="65"/>
        <end position="93"/>
    </location>
</feature>
<name>A0A9R0HX51_SPIOL</name>
<evidence type="ECO:0000313" key="2">
    <source>
        <dbReference type="Proteomes" id="UP000813463"/>
    </source>
</evidence>
<accession>A0A9R0HX51</accession>
<dbReference type="Proteomes" id="UP000813463">
    <property type="component" value="Chromosome 1"/>
</dbReference>
<feature type="region of interest" description="Disordered" evidence="1">
    <location>
        <begin position="15"/>
        <end position="128"/>
    </location>
</feature>
<dbReference type="KEGG" id="soe:110778377"/>
<reference evidence="3" key="2">
    <citation type="submission" date="2025-08" db="UniProtKB">
        <authorList>
            <consortium name="RefSeq"/>
        </authorList>
    </citation>
    <scope>IDENTIFICATION</scope>
    <source>
        <tissue evidence="3">Leaf</tissue>
    </source>
</reference>
<sequence length="292" mass="33200">MDTLMEFPILDVVNKKMKDPMTSPVEKKTPDKALTKKSPGNTGGITCESNQPERKITKRRGTRRGNKDKQLEEETTVRSERSGENEVIKERVPLAKPKRGRPSKSPTVMKKGLPLENQKRGRPPKSHAVIKPREEPLDVLLFGAVQDVPQLSVVFSPPQVVFSQTVAKKSEQPKRNFGELQMIFRDPNMDNNNDVHEASTPIQTLQQMKQMNQVLHTSDHTNITEEGPSPIYLDCLSSLTPLERNICQHIAQEATDYHVYWPPYYPMYLKIGESHVVYPNSRVTGHIRITTE</sequence>
<organism evidence="2 3">
    <name type="scientific">Spinacia oleracea</name>
    <name type="common">Spinach</name>
    <dbReference type="NCBI Taxonomy" id="3562"/>
    <lineage>
        <taxon>Eukaryota</taxon>
        <taxon>Viridiplantae</taxon>
        <taxon>Streptophyta</taxon>
        <taxon>Embryophyta</taxon>
        <taxon>Tracheophyta</taxon>
        <taxon>Spermatophyta</taxon>
        <taxon>Magnoliopsida</taxon>
        <taxon>eudicotyledons</taxon>
        <taxon>Gunneridae</taxon>
        <taxon>Pentapetalae</taxon>
        <taxon>Caryophyllales</taxon>
        <taxon>Chenopodiaceae</taxon>
        <taxon>Chenopodioideae</taxon>
        <taxon>Anserineae</taxon>
        <taxon>Spinacia</taxon>
    </lineage>
</organism>
<keyword evidence="2" id="KW-1185">Reference proteome</keyword>
<dbReference type="GeneID" id="110778377"/>
<dbReference type="RefSeq" id="XP_021838627.2">
    <property type="nucleotide sequence ID" value="XM_021982935.2"/>
</dbReference>
<gene>
    <name evidence="3" type="primary">LOC110778377</name>
</gene>
<feature type="compositionally biased region" description="Basic and acidic residues" evidence="1">
    <location>
        <begin position="15"/>
        <end position="34"/>
    </location>
</feature>
<evidence type="ECO:0000256" key="1">
    <source>
        <dbReference type="SAM" id="MobiDB-lite"/>
    </source>
</evidence>
<proteinExistence type="predicted"/>
<evidence type="ECO:0000313" key="3">
    <source>
        <dbReference type="RefSeq" id="XP_021838627.2"/>
    </source>
</evidence>
<reference evidence="2" key="1">
    <citation type="journal article" date="2021" name="Nat. Commun.">
        <title>Genomic analyses provide insights into spinach domestication and the genetic basis of agronomic traits.</title>
        <authorList>
            <person name="Cai X."/>
            <person name="Sun X."/>
            <person name="Xu C."/>
            <person name="Sun H."/>
            <person name="Wang X."/>
            <person name="Ge C."/>
            <person name="Zhang Z."/>
            <person name="Wang Q."/>
            <person name="Fei Z."/>
            <person name="Jiao C."/>
            <person name="Wang Q."/>
        </authorList>
    </citation>
    <scope>NUCLEOTIDE SEQUENCE [LARGE SCALE GENOMIC DNA]</scope>
    <source>
        <strain evidence="2">cv. Varoflay</strain>
    </source>
</reference>
<protein>
    <submittedName>
        <fullName evidence="3">Uncharacterized protein</fullName>
    </submittedName>
</protein>
<dbReference type="AlphaFoldDB" id="A0A9R0HX51"/>